<protein>
    <submittedName>
        <fullName evidence="2">Uncharacterized protein</fullName>
    </submittedName>
</protein>
<gene>
    <name evidence="2" type="ORF">HYFRA_00001056</name>
</gene>
<evidence type="ECO:0000313" key="3">
    <source>
        <dbReference type="Proteomes" id="UP000696280"/>
    </source>
</evidence>
<name>A0A9N9PMF9_9HELO</name>
<dbReference type="EMBL" id="CAJVRL010000045">
    <property type="protein sequence ID" value="CAG8952311.1"/>
    <property type="molecule type" value="Genomic_DNA"/>
</dbReference>
<keyword evidence="3" id="KW-1185">Reference proteome</keyword>
<organism evidence="2 3">
    <name type="scientific">Hymenoscyphus fraxineus</name>
    <dbReference type="NCBI Taxonomy" id="746836"/>
    <lineage>
        <taxon>Eukaryota</taxon>
        <taxon>Fungi</taxon>
        <taxon>Dikarya</taxon>
        <taxon>Ascomycota</taxon>
        <taxon>Pezizomycotina</taxon>
        <taxon>Leotiomycetes</taxon>
        <taxon>Helotiales</taxon>
        <taxon>Helotiaceae</taxon>
        <taxon>Hymenoscyphus</taxon>
    </lineage>
</organism>
<dbReference type="AlphaFoldDB" id="A0A9N9PMF9"/>
<reference evidence="2" key="1">
    <citation type="submission" date="2021-07" db="EMBL/GenBank/DDBJ databases">
        <authorList>
            <person name="Durling M."/>
        </authorList>
    </citation>
    <scope>NUCLEOTIDE SEQUENCE</scope>
</reference>
<comment type="caution">
    <text evidence="2">The sequence shown here is derived from an EMBL/GenBank/DDBJ whole genome shotgun (WGS) entry which is preliminary data.</text>
</comment>
<accession>A0A9N9PMF9</accession>
<feature type="compositionally biased region" description="Basic and acidic residues" evidence="1">
    <location>
        <begin position="138"/>
        <end position="150"/>
    </location>
</feature>
<sequence>MDGRVLLLRALQVKEETEVTDDGAIRVIQMRPSSNSNNPTMMGHYLVQVLRTSSGAHHQHNTTPHKKASWNPSVWHAAAPSSQLPLPSSHFTAHSWSPGPDLGPFGLSAGLERGTRQPPRRTRSVTKSRRSNLMRGGPKNDPDVDHERRQGVGNFNTEYSREPDNDKK</sequence>
<evidence type="ECO:0000256" key="1">
    <source>
        <dbReference type="SAM" id="MobiDB-lite"/>
    </source>
</evidence>
<dbReference type="Proteomes" id="UP000696280">
    <property type="component" value="Unassembled WGS sequence"/>
</dbReference>
<feature type="region of interest" description="Disordered" evidence="1">
    <location>
        <begin position="78"/>
        <end position="168"/>
    </location>
</feature>
<feature type="compositionally biased region" description="Basic and acidic residues" evidence="1">
    <location>
        <begin position="159"/>
        <end position="168"/>
    </location>
</feature>
<feature type="compositionally biased region" description="Basic residues" evidence="1">
    <location>
        <begin position="118"/>
        <end position="132"/>
    </location>
</feature>
<feature type="compositionally biased region" description="Low complexity" evidence="1">
    <location>
        <begin position="78"/>
        <end position="89"/>
    </location>
</feature>
<evidence type="ECO:0000313" key="2">
    <source>
        <dbReference type="EMBL" id="CAG8952311.1"/>
    </source>
</evidence>
<proteinExistence type="predicted"/>